<comment type="caution">
    <text evidence="2">The sequence shown here is derived from an EMBL/GenBank/DDBJ whole genome shotgun (WGS) entry which is preliminary data.</text>
</comment>
<organism evidence="2 3">
    <name type="scientific">Sphingomonas kyungheensis</name>
    <dbReference type="NCBI Taxonomy" id="1069987"/>
    <lineage>
        <taxon>Bacteria</taxon>
        <taxon>Pseudomonadati</taxon>
        <taxon>Pseudomonadota</taxon>
        <taxon>Alphaproteobacteria</taxon>
        <taxon>Sphingomonadales</taxon>
        <taxon>Sphingomonadaceae</taxon>
        <taxon>Sphingomonas</taxon>
    </lineage>
</organism>
<dbReference type="Proteomes" id="UP001367771">
    <property type="component" value="Unassembled WGS sequence"/>
</dbReference>
<proteinExistence type="predicted"/>
<gene>
    <name evidence="2" type="ORF">V8201_15570</name>
</gene>
<evidence type="ECO:0000313" key="2">
    <source>
        <dbReference type="EMBL" id="MEI5688511.1"/>
    </source>
</evidence>
<dbReference type="InterPro" id="IPR030972">
    <property type="entry name" value="UrcA_uranyl"/>
</dbReference>
<feature type="signal peptide" evidence="1">
    <location>
        <begin position="1"/>
        <end position="19"/>
    </location>
</feature>
<dbReference type="RefSeq" id="WP_200870339.1">
    <property type="nucleotide sequence ID" value="NZ_JBBBDM010000010.1"/>
</dbReference>
<feature type="chain" id="PRO_5045294064" evidence="1">
    <location>
        <begin position="20"/>
        <end position="109"/>
    </location>
</feature>
<keyword evidence="3" id="KW-1185">Reference proteome</keyword>
<dbReference type="EMBL" id="JBBBDM010000010">
    <property type="protein sequence ID" value="MEI5688511.1"/>
    <property type="molecule type" value="Genomic_DNA"/>
</dbReference>
<protein>
    <submittedName>
        <fullName evidence="2">UrcA family protein</fullName>
    </submittedName>
</protein>
<reference evidence="2 3" key="1">
    <citation type="journal article" date="2013" name="Int. J. Syst. Evol. Microbiol.">
        <title>Sphingomonas kyungheensis sp. nov., a bacterium with ginsenoside-converting activity isolated from soil of a ginseng field.</title>
        <authorList>
            <person name="Son H.M."/>
            <person name="Yang J.E."/>
            <person name="Park Y."/>
            <person name="Han C.K."/>
            <person name="Kim S.G."/>
            <person name="Kook M."/>
            <person name="Yi T.H."/>
        </authorList>
    </citation>
    <scope>NUCLEOTIDE SEQUENCE [LARGE SCALE GENOMIC DNA]</scope>
    <source>
        <strain evidence="2 3">LMG 26582</strain>
    </source>
</reference>
<evidence type="ECO:0000256" key="1">
    <source>
        <dbReference type="SAM" id="SignalP"/>
    </source>
</evidence>
<accession>A0ABU8H613</accession>
<sequence length="109" mass="11090">MKLGVAALAAVLAATPALAAPGGNPFSADSAVLNLRGLDLTTVDGQQRLAIRMDQVASTVCGEKLSSVHLALGAQARECRADVIADIRTRIAAATAARGEAHGTQLAMR</sequence>
<keyword evidence="1" id="KW-0732">Signal</keyword>
<dbReference type="NCBIfam" id="TIGR04433">
    <property type="entry name" value="UrcA_uranyl"/>
    <property type="match status" value="1"/>
</dbReference>
<evidence type="ECO:0000313" key="3">
    <source>
        <dbReference type="Proteomes" id="UP001367771"/>
    </source>
</evidence>
<name>A0ABU8H613_9SPHN</name>